<evidence type="ECO:0008006" key="3">
    <source>
        <dbReference type="Google" id="ProtNLM"/>
    </source>
</evidence>
<proteinExistence type="predicted"/>
<evidence type="ECO:0000313" key="2">
    <source>
        <dbReference type="Proteomes" id="UP000219050"/>
    </source>
</evidence>
<dbReference type="KEGG" id="cmag:CBW24_14525"/>
<dbReference type="OrthoDB" id="4405067at2"/>
<dbReference type="AlphaFoldDB" id="A0A291M2T0"/>
<dbReference type="RefSeq" id="WP_097373987.1">
    <property type="nucleotide sequence ID" value="NZ_CP021404.1"/>
</dbReference>
<organism evidence="1 2">
    <name type="scientific">Pacificitalea manganoxidans</name>
    <dbReference type="NCBI Taxonomy" id="1411902"/>
    <lineage>
        <taxon>Bacteria</taxon>
        <taxon>Pseudomonadati</taxon>
        <taxon>Pseudomonadota</taxon>
        <taxon>Alphaproteobacteria</taxon>
        <taxon>Rhodobacterales</taxon>
        <taxon>Paracoccaceae</taxon>
        <taxon>Pacificitalea</taxon>
    </lineage>
</organism>
<dbReference type="EMBL" id="CP021404">
    <property type="protein sequence ID" value="ATI43098.1"/>
    <property type="molecule type" value="Genomic_DNA"/>
</dbReference>
<accession>A0A291M2T0</accession>
<keyword evidence="2" id="KW-1185">Reference proteome</keyword>
<gene>
    <name evidence="1" type="ORF">CBW24_14525</name>
</gene>
<name>A0A291M2T0_9RHOB</name>
<dbReference type="Proteomes" id="UP000219050">
    <property type="component" value="Chromosome"/>
</dbReference>
<sequence>MPKLTDPAPAPDAPLLDASGAAVSLLGSGIKRQIRVPEAARPPEFDAQYDADTLWYDAVRQGEDVLLFCPKLWDLARLLKRGEITADGAPVQLRTIRYHRRHDVARLAVPRSAHGLRIEAEGWSASCPISPDQRDLFAGLNASLHISRDNAPEWIVDWARWHKARHGLQAMVVIDNGSTAYTPAELLAALAPVGLTRAAVLSLPQPYGPVRAKQGGGGAKFLQPAALNIVRARFLGRARAVLNADIDELVWSTTGSVFDAAVASRLGMVSFAGRWTCPPGQAQPPLRHADHVCYMDHRPCPTKYCIVPEGPLRWLSWDVHRPERFPLGRFTRREDIGYFHCRGVTTNWKSYNRLKARDVTPDPHLEQMLAETLG</sequence>
<reference evidence="1 2" key="1">
    <citation type="submission" date="2017-05" db="EMBL/GenBank/DDBJ databases">
        <title>Comparative genomic and metabolic analysis of manganese-oxidizing mechanisms in Celeribater manganoxidans DY25T: its adaption to the environment of polymetallic nodule.</title>
        <authorList>
            <person name="Wang X."/>
        </authorList>
    </citation>
    <scope>NUCLEOTIDE SEQUENCE [LARGE SCALE GENOMIC DNA]</scope>
    <source>
        <strain evidence="1 2">DY25</strain>
    </source>
</reference>
<evidence type="ECO:0000313" key="1">
    <source>
        <dbReference type="EMBL" id="ATI43098.1"/>
    </source>
</evidence>
<protein>
    <recommendedName>
        <fullName evidence="3">Glycosyl transferase family 2</fullName>
    </recommendedName>
</protein>